<dbReference type="SUPFAM" id="SSF53474">
    <property type="entry name" value="alpha/beta-Hydrolases"/>
    <property type="match status" value="1"/>
</dbReference>
<accession>A0A931FMG0</accession>
<evidence type="ECO:0000313" key="2">
    <source>
        <dbReference type="EMBL" id="MBF9232490.1"/>
    </source>
</evidence>
<dbReference type="PANTHER" id="PTHR43194:SF5">
    <property type="entry name" value="PIMELOYL-[ACYL-CARRIER PROTEIN] METHYL ESTER ESTERASE"/>
    <property type="match status" value="1"/>
</dbReference>
<proteinExistence type="predicted"/>
<dbReference type="EMBL" id="JADQDO010000001">
    <property type="protein sequence ID" value="MBF9232490.1"/>
    <property type="molecule type" value="Genomic_DNA"/>
</dbReference>
<feature type="domain" description="AB hydrolase-1" evidence="1">
    <location>
        <begin position="7"/>
        <end position="221"/>
    </location>
</feature>
<dbReference type="PANTHER" id="PTHR43194">
    <property type="entry name" value="HYDROLASE ALPHA/BETA FOLD FAMILY"/>
    <property type="match status" value="1"/>
</dbReference>
<dbReference type="GO" id="GO:0016787">
    <property type="term" value="F:hydrolase activity"/>
    <property type="evidence" value="ECO:0007669"/>
    <property type="project" value="UniProtKB-KW"/>
</dbReference>
<sequence length="234" mass="25803">MSETLILVPGLGNTPRLYEPQIAVLSSGRKIIVADHMRDDSIAAIAARLLKDAPERFALAGLSMGGYVAMEVMRQAPERVERLALLDTSARPDTPESRQDRERLIALAEAGRFDSIIPTVWPRLVHPDRQSDQDLKAVVAGMMRDVGAEAYIRQQRAIMGRPDSRPFLPGIEIPTLVLVGEADVITPPDIAREMADMIEWASLAVIPGAGHLSNLEQPDRVTHLLQVWLERPQA</sequence>
<dbReference type="Pfam" id="PF12697">
    <property type="entry name" value="Abhydrolase_6"/>
    <property type="match status" value="1"/>
</dbReference>
<dbReference type="InterPro" id="IPR029058">
    <property type="entry name" value="AB_hydrolase_fold"/>
</dbReference>
<evidence type="ECO:0000259" key="1">
    <source>
        <dbReference type="Pfam" id="PF12697"/>
    </source>
</evidence>
<gene>
    <name evidence="2" type="ORF">I2H38_03755</name>
</gene>
<protein>
    <submittedName>
        <fullName evidence="2">Alpha/beta fold hydrolase</fullName>
    </submittedName>
</protein>
<dbReference type="InterPro" id="IPR000073">
    <property type="entry name" value="AB_hydrolase_1"/>
</dbReference>
<dbReference type="AlphaFoldDB" id="A0A931FMG0"/>
<dbReference type="Proteomes" id="UP000599312">
    <property type="component" value="Unassembled WGS sequence"/>
</dbReference>
<dbReference type="PRINTS" id="PR00111">
    <property type="entry name" value="ABHYDROLASE"/>
</dbReference>
<keyword evidence="3" id="KW-1185">Reference proteome</keyword>
<dbReference type="InterPro" id="IPR050228">
    <property type="entry name" value="Carboxylesterase_BioH"/>
</dbReference>
<reference evidence="2" key="1">
    <citation type="submission" date="2020-11" db="EMBL/GenBank/DDBJ databases">
        <authorList>
            <person name="Kim M.K."/>
        </authorList>
    </citation>
    <scope>NUCLEOTIDE SEQUENCE</scope>
    <source>
        <strain evidence="2">BT350</strain>
    </source>
</reference>
<dbReference type="RefSeq" id="WP_196270442.1">
    <property type="nucleotide sequence ID" value="NZ_JADQDO010000001.1"/>
</dbReference>
<organism evidence="2 3">
    <name type="scientific">Microvirga alba</name>
    <dbReference type="NCBI Taxonomy" id="2791025"/>
    <lineage>
        <taxon>Bacteria</taxon>
        <taxon>Pseudomonadati</taxon>
        <taxon>Pseudomonadota</taxon>
        <taxon>Alphaproteobacteria</taxon>
        <taxon>Hyphomicrobiales</taxon>
        <taxon>Methylobacteriaceae</taxon>
        <taxon>Microvirga</taxon>
    </lineage>
</organism>
<name>A0A931FMG0_9HYPH</name>
<dbReference type="Gene3D" id="3.40.50.1820">
    <property type="entry name" value="alpha/beta hydrolase"/>
    <property type="match status" value="1"/>
</dbReference>
<keyword evidence="2" id="KW-0378">Hydrolase</keyword>
<evidence type="ECO:0000313" key="3">
    <source>
        <dbReference type="Proteomes" id="UP000599312"/>
    </source>
</evidence>
<comment type="caution">
    <text evidence="2">The sequence shown here is derived from an EMBL/GenBank/DDBJ whole genome shotgun (WGS) entry which is preliminary data.</text>
</comment>